<keyword evidence="1" id="KW-0812">Transmembrane</keyword>
<protein>
    <submittedName>
        <fullName evidence="2">O-antigen and lipid-linked capsular repeat unit polymerase</fullName>
    </submittedName>
</protein>
<reference evidence="2" key="2">
    <citation type="journal article" date="2015" name="Sci. Rep.">
        <title>Genetic analysis of capsular polysaccharide synthesis gene clusters in 79 capsular types of Klebsiella spp.</title>
        <authorList>
            <person name="Pan Y.J."/>
            <person name="Lin T.L."/>
            <person name="Chen C.T."/>
            <person name="Chen Y.Y."/>
            <person name="Hsieh P.F."/>
            <person name="Hsu C.R."/>
            <person name="Wu M.C."/>
            <person name="Wang J.T."/>
        </authorList>
    </citation>
    <scope>NUCLEOTIDE SEQUENCE</scope>
    <source>
        <strain evidence="2">1196</strain>
    </source>
</reference>
<feature type="transmembrane region" description="Helical" evidence="1">
    <location>
        <begin position="220"/>
        <end position="238"/>
    </location>
</feature>
<feature type="transmembrane region" description="Helical" evidence="1">
    <location>
        <begin position="102"/>
        <end position="118"/>
    </location>
</feature>
<gene>
    <name evidence="2" type="primary">wzy</name>
</gene>
<dbReference type="EMBL" id="AB924585">
    <property type="protein sequence ID" value="BAT23897.1"/>
    <property type="molecule type" value="Genomic_DNA"/>
</dbReference>
<organism evidence="2">
    <name type="scientific">Klebsiella sp. 1196</name>
    <dbReference type="NCBI Taxonomy" id="1497822"/>
    <lineage>
        <taxon>Bacteria</taxon>
        <taxon>Pseudomonadati</taxon>
        <taxon>Pseudomonadota</taxon>
        <taxon>Gammaproteobacteria</taxon>
        <taxon>Enterobacterales</taxon>
        <taxon>Enterobacteriaceae</taxon>
        <taxon>Klebsiella/Raoultella group</taxon>
        <taxon>Klebsiella</taxon>
    </lineage>
</organism>
<feature type="transmembrane region" description="Helical" evidence="1">
    <location>
        <begin position="147"/>
        <end position="169"/>
    </location>
</feature>
<feature type="transmembrane region" description="Helical" evidence="1">
    <location>
        <begin position="124"/>
        <end position="140"/>
    </location>
</feature>
<dbReference type="PROSITE" id="PS51257">
    <property type="entry name" value="PROKAR_LIPOPROTEIN"/>
    <property type="match status" value="1"/>
</dbReference>
<accession>A0A0N7KWE5</accession>
<feature type="transmembrane region" description="Helical" evidence="1">
    <location>
        <begin position="38"/>
        <end position="57"/>
    </location>
</feature>
<feature type="transmembrane region" description="Helical" evidence="1">
    <location>
        <begin position="77"/>
        <end position="95"/>
    </location>
</feature>
<name>A0A0N7KWE5_9ENTR</name>
<dbReference type="AlphaFoldDB" id="A0A0N7KWE5"/>
<evidence type="ECO:0000313" key="2">
    <source>
        <dbReference type="EMBL" id="BAT23897.1"/>
    </source>
</evidence>
<keyword evidence="1" id="KW-0472">Membrane</keyword>
<sequence>MRKLPWYLSIYLLIMLTIVLSCVVGFKNFYIWRDVDTYWAYYDFAYFYNVSYIFSNVQDPIFTILIKPFVHSGRSEGFHLFLIVIAFVTIALKLISMYKRCQSFYIFLLLYCSYLLFLHDYVQIRVALALGVFVLALYCADSKIIKALLFVVACLIHLSCILLVLFYYAFKVLGPKKIIKLLPFALIIPSIVFSGVIPVERITTYINMLGNEKKFDQINLLSTLPILQIIGLLVIYFSKSIKDLSNKFEFSISALGVILFYSLHMIPVFAFRFFEMTNLFFIILLSDGFKKSIYLKLVFVVYILIGLKNSFYGESSLFNLI</sequence>
<feature type="transmembrane region" description="Helical" evidence="1">
    <location>
        <begin position="250"/>
        <end position="273"/>
    </location>
</feature>
<proteinExistence type="predicted"/>
<dbReference type="Pfam" id="PF14897">
    <property type="entry name" value="EpsG"/>
    <property type="match status" value="1"/>
</dbReference>
<feature type="transmembrane region" description="Helical" evidence="1">
    <location>
        <begin position="181"/>
        <end position="199"/>
    </location>
</feature>
<feature type="transmembrane region" description="Helical" evidence="1">
    <location>
        <begin position="6"/>
        <end position="26"/>
    </location>
</feature>
<dbReference type="InterPro" id="IPR049458">
    <property type="entry name" value="EpsG-like"/>
</dbReference>
<reference evidence="2" key="1">
    <citation type="submission" date="2014-04" db="EMBL/GenBank/DDBJ databases">
        <authorList>
            <person name="Harrison E."/>
        </authorList>
    </citation>
    <scope>NUCLEOTIDE SEQUENCE</scope>
    <source>
        <strain evidence="2">1196</strain>
    </source>
</reference>
<evidence type="ECO:0000256" key="1">
    <source>
        <dbReference type="SAM" id="Phobius"/>
    </source>
</evidence>
<keyword evidence="1" id="KW-1133">Transmembrane helix</keyword>
<feature type="transmembrane region" description="Helical" evidence="1">
    <location>
        <begin position="293"/>
        <end position="312"/>
    </location>
</feature>